<feature type="transmembrane region" description="Helical" evidence="7">
    <location>
        <begin position="243"/>
        <end position="264"/>
    </location>
</feature>
<dbReference type="Pfam" id="PF00375">
    <property type="entry name" value="SDF"/>
    <property type="match status" value="1"/>
</dbReference>
<evidence type="ECO:0000256" key="3">
    <source>
        <dbReference type="ARBA" id="ARBA00022692"/>
    </source>
</evidence>
<organism evidence="8 9">
    <name type="scientific">Neorhodopirellula lusitana</name>
    <dbReference type="NCBI Taxonomy" id="445327"/>
    <lineage>
        <taxon>Bacteria</taxon>
        <taxon>Pseudomonadati</taxon>
        <taxon>Planctomycetota</taxon>
        <taxon>Planctomycetia</taxon>
        <taxon>Pirellulales</taxon>
        <taxon>Pirellulaceae</taxon>
        <taxon>Neorhodopirellula</taxon>
    </lineage>
</organism>
<dbReference type="InterPro" id="IPR001991">
    <property type="entry name" value="Na-dicarboxylate_symporter"/>
</dbReference>
<feature type="transmembrane region" description="Helical" evidence="7">
    <location>
        <begin position="394"/>
        <end position="410"/>
    </location>
</feature>
<feature type="transmembrane region" description="Helical" evidence="7">
    <location>
        <begin position="284"/>
        <end position="308"/>
    </location>
</feature>
<dbReference type="InterPro" id="IPR050746">
    <property type="entry name" value="DAACS"/>
</dbReference>
<evidence type="ECO:0000313" key="8">
    <source>
        <dbReference type="EMBL" id="SMP52004.1"/>
    </source>
</evidence>
<gene>
    <name evidence="8" type="ORF">SAMN06265222_103392</name>
</gene>
<evidence type="ECO:0000256" key="5">
    <source>
        <dbReference type="ARBA" id="ARBA00023136"/>
    </source>
</evidence>
<reference evidence="8 9" key="1">
    <citation type="submission" date="2017-05" db="EMBL/GenBank/DDBJ databases">
        <authorList>
            <person name="Varghese N."/>
            <person name="Submissions S."/>
        </authorList>
    </citation>
    <scope>NUCLEOTIDE SEQUENCE [LARGE SCALE GENOMIC DNA]</scope>
    <source>
        <strain evidence="8 9">DSM 25457</strain>
    </source>
</reference>
<keyword evidence="4 7" id="KW-1133">Transmembrane helix</keyword>
<dbReference type="PANTHER" id="PTHR11958:SF63">
    <property type="entry name" value="AMINO ACID TRANSPORTER"/>
    <property type="match status" value="1"/>
</dbReference>
<evidence type="ECO:0000256" key="4">
    <source>
        <dbReference type="ARBA" id="ARBA00022989"/>
    </source>
</evidence>
<feature type="transmembrane region" description="Helical" evidence="7">
    <location>
        <begin position="416"/>
        <end position="442"/>
    </location>
</feature>
<dbReference type="PRINTS" id="PR00173">
    <property type="entry name" value="EDTRNSPORT"/>
</dbReference>
<keyword evidence="5 7" id="KW-0472">Membrane</keyword>
<sequence>MNATKPRGNGTLSDANQSPDDGNSASKKPHHSNSLTYWIAGAIVAAIAIALTVPNVATHFEIGGELFLRALKMIVVPLVFTSVMCGILGLGDVRKLGKPGAAAVGYYLCTTVLAVIIGLVVVNVIRPGVGTVDQAQLDKFAQKDTQPHQVLRETLAESSGLSEKLIGDVFPELEVNSEKAPGVETILENLALMLVTDNLFGAAVETQLLPIIVFTIAFGALLTTMPYETRTITTLVTEANNALLAFVMALMKIAPLGIFCLVAARFGKAQAEGRFLDELGQIGWYFAAVVIGLAIHALIVLPLIFWIVRRENPYRFAASMSQALLTAFSTASSSATLPVTLECAEAAGIPKRSTEFVIPLGATINMDGTALYEAAAAIFIAQAIGFDLTFGEQAIIAVTATLAAIGAAGIPEAGLVTMLIVLGAVGLPLEYIGLILAVDWLLDRFRTTVNVFGDSIGAAVVGVTIPDEPS</sequence>
<keyword evidence="9" id="KW-1185">Reference proteome</keyword>
<dbReference type="Proteomes" id="UP001158067">
    <property type="component" value="Unassembled WGS sequence"/>
</dbReference>
<comment type="caution">
    <text evidence="8">The sequence shown here is derived from an EMBL/GenBank/DDBJ whole genome shotgun (WGS) entry which is preliminary data.</text>
</comment>
<protein>
    <submittedName>
        <fullName evidence="8">Na+/H+-dicarboxylate symporter</fullName>
    </submittedName>
</protein>
<dbReference type="InterPro" id="IPR036458">
    <property type="entry name" value="Na:dicarbo_symporter_sf"/>
</dbReference>
<evidence type="ECO:0000256" key="2">
    <source>
        <dbReference type="ARBA" id="ARBA00022448"/>
    </source>
</evidence>
<feature type="transmembrane region" description="Helical" evidence="7">
    <location>
        <begin position="73"/>
        <end position="91"/>
    </location>
</feature>
<dbReference type="Gene3D" id="1.10.3860.10">
    <property type="entry name" value="Sodium:dicarboxylate symporter"/>
    <property type="match status" value="1"/>
</dbReference>
<feature type="region of interest" description="Disordered" evidence="6">
    <location>
        <begin position="1"/>
        <end position="29"/>
    </location>
</feature>
<dbReference type="PANTHER" id="PTHR11958">
    <property type="entry name" value="SODIUM/DICARBOXYLATE SYMPORTER-RELATED"/>
    <property type="match status" value="1"/>
</dbReference>
<name>A0ABY1PZG7_9BACT</name>
<feature type="transmembrane region" description="Helical" evidence="7">
    <location>
        <begin position="35"/>
        <end position="53"/>
    </location>
</feature>
<comment type="subcellular location">
    <subcellularLocation>
        <location evidence="1">Membrane</location>
        <topology evidence="1">Multi-pass membrane protein</topology>
    </subcellularLocation>
</comment>
<evidence type="ECO:0000256" key="6">
    <source>
        <dbReference type="SAM" id="MobiDB-lite"/>
    </source>
</evidence>
<dbReference type="RefSeq" id="WP_283432171.1">
    <property type="nucleotide sequence ID" value="NZ_FXUG01000003.1"/>
</dbReference>
<keyword evidence="2" id="KW-0813">Transport</keyword>
<evidence type="ECO:0000256" key="7">
    <source>
        <dbReference type="SAM" id="Phobius"/>
    </source>
</evidence>
<proteinExistence type="predicted"/>
<evidence type="ECO:0000313" key="9">
    <source>
        <dbReference type="Proteomes" id="UP001158067"/>
    </source>
</evidence>
<dbReference type="EMBL" id="FXUG01000003">
    <property type="protein sequence ID" value="SMP52004.1"/>
    <property type="molecule type" value="Genomic_DNA"/>
</dbReference>
<feature type="transmembrane region" description="Helical" evidence="7">
    <location>
        <begin position="103"/>
        <end position="125"/>
    </location>
</feature>
<dbReference type="SUPFAM" id="SSF118215">
    <property type="entry name" value="Proton glutamate symport protein"/>
    <property type="match status" value="1"/>
</dbReference>
<feature type="compositionally biased region" description="Polar residues" evidence="6">
    <location>
        <begin position="10"/>
        <end position="29"/>
    </location>
</feature>
<evidence type="ECO:0000256" key="1">
    <source>
        <dbReference type="ARBA" id="ARBA00004141"/>
    </source>
</evidence>
<accession>A0ABY1PZG7</accession>
<keyword evidence="3 7" id="KW-0812">Transmembrane</keyword>
<feature type="transmembrane region" description="Helical" evidence="7">
    <location>
        <begin position="199"/>
        <end position="222"/>
    </location>
</feature>